<dbReference type="Proteomes" id="UP000032305">
    <property type="component" value="Unassembled WGS sequence"/>
</dbReference>
<sequence>MAEDELERSDRAGRRDSLLLMAQMTLGDETAPRDVRVRNISEGGLMAELPISVEIGTPVALNLRGVGAVSGRIAWCTQGRVGVAFDRQIDPTLVRKPVGGGTSTPEYAKPATGLKTKPFHH</sequence>
<gene>
    <name evidence="3" type="ORF">SP5_005_00660</name>
</gene>
<comment type="caution">
    <text evidence="3">The sequence shown here is derived from an EMBL/GenBank/DDBJ whole genome shotgun (WGS) entry which is preliminary data.</text>
</comment>
<organism evidence="3 4">
    <name type="scientific">Sphingomonas parapaucimobilis NBRC 15100</name>
    <dbReference type="NCBI Taxonomy" id="1219049"/>
    <lineage>
        <taxon>Bacteria</taxon>
        <taxon>Pseudomonadati</taxon>
        <taxon>Pseudomonadota</taxon>
        <taxon>Alphaproteobacteria</taxon>
        <taxon>Sphingomonadales</taxon>
        <taxon>Sphingomonadaceae</taxon>
        <taxon>Sphingomonas</taxon>
    </lineage>
</organism>
<proteinExistence type="predicted"/>
<name>A0A0A1W3R1_9SPHN</name>
<evidence type="ECO:0000256" key="1">
    <source>
        <dbReference type="SAM" id="MobiDB-lite"/>
    </source>
</evidence>
<evidence type="ECO:0000313" key="3">
    <source>
        <dbReference type="EMBL" id="GAL99543.1"/>
    </source>
</evidence>
<accession>A0A0A1W3R1</accession>
<protein>
    <recommendedName>
        <fullName evidence="2">PilZ domain-containing protein</fullName>
    </recommendedName>
</protein>
<keyword evidence="4" id="KW-1185">Reference proteome</keyword>
<evidence type="ECO:0000313" key="4">
    <source>
        <dbReference type="Proteomes" id="UP000032305"/>
    </source>
</evidence>
<dbReference type="InterPro" id="IPR009875">
    <property type="entry name" value="PilZ_domain"/>
</dbReference>
<feature type="domain" description="PilZ" evidence="2">
    <location>
        <begin position="18"/>
        <end position="93"/>
    </location>
</feature>
<dbReference type="Pfam" id="PF07238">
    <property type="entry name" value="PilZ"/>
    <property type="match status" value="1"/>
</dbReference>
<dbReference type="eggNOG" id="ENOG5030HRE">
    <property type="taxonomic scope" value="Bacteria"/>
</dbReference>
<feature type="region of interest" description="Disordered" evidence="1">
    <location>
        <begin position="94"/>
        <end position="121"/>
    </location>
</feature>
<dbReference type="SUPFAM" id="SSF141371">
    <property type="entry name" value="PilZ domain-like"/>
    <property type="match status" value="1"/>
</dbReference>
<dbReference type="EMBL" id="BBPI01000005">
    <property type="protein sequence ID" value="GAL99543.1"/>
    <property type="molecule type" value="Genomic_DNA"/>
</dbReference>
<evidence type="ECO:0000259" key="2">
    <source>
        <dbReference type="Pfam" id="PF07238"/>
    </source>
</evidence>
<dbReference type="AlphaFoldDB" id="A0A0A1W3R1"/>
<dbReference type="GO" id="GO:0035438">
    <property type="term" value="F:cyclic-di-GMP binding"/>
    <property type="evidence" value="ECO:0007669"/>
    <property type="project" value="InterPro"/>
</dbReference>
<reference evidence="3 4" key="1">
    <citation type="submission" date="2014-11" db="EMBL/GenBank/DDBJ databases">
        <title>Whole genome shotgun sequence of Sphingomonas parapaucimobilis NBRC 15100.</title>
        <authorList>
            <person name="Katano-Makiyama Y."/>
            <person name="Hosoyama A."/>
            <person name="Hashimoto M."/>
            <person name="Hosoyama Y."/>
            <person name="Noguchi M."/>
            <person name="Numata M."/>
            <person name="Tsuchikane K."/>
            <person name="Hirakata S."/>
            <person name="Uohara A."/>
            <person name="Shimodaira J."/>
            <person name="Ohji S."/>
            <person name="Ichikawa N."/>
            <person name="Kimura A."/>
            <person name="Yamazoe A."/>
            <person name="Fujita N."/>
        </authorList>
    </citation>
    <scope>NUCLEOTIDE SEQUENCE [LARGE SCALE GENOMIC DNA]</scope>
    <source>
        <strain evidence="3 4">NBRC 15100</strain>
    </source>
</reference>